<evidence type="ECO:0000313" key="4">
    <source>
        <dbReference type="Proteomes" id="UP001310386"/>
    </source>
</evidence>
<reference evidence="3" key="1">
    <citation type="submission" date="2023-12" db="EMBL/GenBank/DDBJ databases">
        <title>Fervidustalea candida gen. nov., sp. nov., a novel member of the family Paenibacillaceae isolated from a geothermal area.</title>
        <authorList>
            <person name="Li W.-J."/>
            <person name="Jiao J.-Y."/>
            <person name="Chen Y."/>
        </authorList>
    </citation>
    <scope>NUCLEOTIDE SEQUENCE</scope>
    <source>
        <strain evidence="3">SYSU GA230002</strain>
    </source>
</reference>
<evidence type="ECO:0000256" key="2">
    <source>
        <dbReference type="SAM" id="Phobius"/>
    </source>
</evidence>
<keyword evidence="1" id="KW-0175">Coiled coil</keyword>
<dbReference type="EMBL" id="JAYJLD010000030">
    <property type="protein sequence ID" value="MEB3103227.1"/>
    <property type="molecule type" value="Genomic_DNA"/>
</dbReference>
<keyword evidence="2" id="KW-0812">Transmembrane</keyword>
<evidence type="ECO:0000256" key="1">
    <source>
        <dbReference type="SAM" id="Coils"/>
    </source>
</evidence>
<keyword evidence="2" id="KW-1133">Transmembrane helix</keyword>
<feature type="coiled-coil region" evidence="1">
    <location>
        <begin position="48"/>
        <end position="75"/>
    </location>
</feature>
<feature type="transmembrane region" description="Helical" evidence="2">
    <location>
        <begin position="6"/>
        <end position="32"/>
    </location>
</feature>
<keyword evidence="4" id="KW-1185">Reference proteome</keyword>
<organism evidence="3 4">
    <name type="scientific">Ferviditalea candida</name>
    <dbReference type="NCBI Taxonomy" id="3108399"/>
    <lineage>
        <taxon>Bacteria</taxon>
        <taxon>Bacillati</taxon>
        <taxon>Bacillota</taxon>
        <taxon>Bacilli</taxon>
        <taxon>Bacillales</taxon>
        <taxon>Paenibacillaceae</taxon>
        <taxon>Ferviditalea</taxon>
    </lineage>
</organism>
<name>A0ABU5ZL33_9BACL</name>
<comment type="caution">
    <text evidence="3">The sequence shown here is derived from an EMBL/GenBank/DDBJ whole genome shotgun (WGS) entry which is preliminary data.</text>
</comment>
<dbReference type="Proteomes" id="UP001310386">
    <property type="component" value="Unassembled WGS sequence"/>
</dbReference>
<accession>A0ABU5ZL33</accession>
<evidence type="ECO:0000313" key="3">
    <source>
        <dbReference type="EMBL" id="MEB3103227.1"/>
    </source>
</evidence>
<sequence>MNLADIGVWPVFALAAVVLILFIIVMVIGADLRRIKKKYNKMINGNGVPDLEQILADLQNKMNQYRDAQQKQQHTIDMILSKLKQMTSYVSVNRYNAFHEPGNDLSFSIAIVNESRSGLVLTGIHNREDTRIYAKPLENGESKYILSLEEKEVVNQALKKTLSAASLR</sequence>
<keyword evidence="2" id="KW-0472">Membrane</keyword>
<gene>
    <name evidence="3" type="ORF">VF724_16440</name>
</gene>
<dbReference type="Pfam" id="PF14584">
    <property type="entry name" value="DUF4446"/>
    <property type="match status" value="1"/>
</dbReference>
<protein>
    <submittedName>
        <fullName evidence="3">DUF4446 family protein</fullName>
    </submittedName>
</protein>
<dbReference type="InterPro" id="IPR027981">
    <property type="entry name" value="DUF4446"/>
</dbReference>
<dbReference type="RefSeq" id="WP_371755354.1">
    <property type="nucleotide sequence ID" value="NZ_JAYJLD010000030.1"/>
</dbReference>
<proteinExistence type="predicted"/>